<feature type="transmembrane region" description="Helical" evidence="1">
    <location>
        <begin position="20"/>
        <end position="44"/>
    </location>
</feature>
<evidence type="ECO:0000313" key="2">
    <source>
        <dbReference type="EMBL" id="NEN07295.1"/>
    </source>
</evidence>
<gene>
    <name evidence="2" type="ORF">G3T36_15645</name>
</gene>
<dbReference type="RefSeq" id="WP_163290769.1">
    <property type="nucleotide sequence ID" value="NZ_JAAGWY010000004.1"/>
</dbReference>
<keyword evidence="1" id="KW-0472">Membrane</keyword>
<evidence type="ECO:0000313" key="3">
    <source>
        <dbReference type="Proteomes" id="UP000474967"/>
    </source>
</evidence>
<protein>
    <submittedName>
        <fullName evidence="2">Uncharacterized protein</fullName>
    </submittedName>
</protein>
<feature type="transmembrane region" description="Helical" evidence="1">
    <location>
        <begin position="56"/>
        <end position="74"/>
    </location>
</feature>
<name>A0A6L9Y199_9MICO</name>
<organism evidence="2 3">
    <name type="scientific">Leifsonia tongyongensis</name>
    <dbReference type="NCBI Taxonomy" id="1268043"/>
    <lineage>
        <taxon>Bacteria</taxon>
        <taxon>Bacillati</taxon>
        <taxon>Actinomycetota</taxon>
        <taxon>Actinomycetes</taxon>
        <taxon>Micrococcales</taxon>
        <taxon>Microbacteriaceae</taxon>
        <taxon>Leifsonia</taxon>
    </lineage>
</organism>
<keyword evidence="3" id="KW-1185">Reference proteome</keyword>
<proteinExistence type="predicted"/>
<keyword evidence="1" id="KW-1133">Transmembrane helix</keyword>
<dbReference type="AlphaFoldDB" id="A0A6L9Y199"/>
<comment type="caution">
    <text evidence="2">The sequence shown here is derived from an EMBL/GenBank/DDBJ whole genome shotgun (WGS) entry which is preliminary data.</text>
</comment>
<keyword evidence="1" id="KW-0812">Transmembrane</keyword>
<reference evidence="2 3" key="1">
    <citation type="journal article" date="2014" name="J. Microbiol.">
        <title>Diaminobutyricibacter tongyongensis gen. nov., sp. nov. and Homoserinibacter gongjuensis gen. nov., sp. nov. belong to the family Microbacteriaceae.</title>
        <authorList>
            <person name="Kim S.J."/>
            <person name="Ahn J.H."/>
            <person name="Weon H.Y."/>
            <person name="Hamada M."/>
            <person name="Suzuki K."/>
            <person name="Kwon S.W."/>
        </authorList>
    </citation>
    <scope>NUCLEOTIDE SEQUENCE [LARGE SCALE GENOMIC DNA]</scope>
    <source>
        <strain evidence="2 3">NBRC 108724</strain>
    </source>
</reference>
<feature type="transmembrane region" description="Helical" evidence="1">
    <location>
        <begin position="112"/>
        <end position="131"/>
    </location>
</feature>
<accession>A0A6L9Y199</accession>
<dbReference type="Proteomes" id="UP000474967">
    <property type="component" value="Unassembled WGS sequence"/>
</dbReference>
<dbReference type="EMBL" id="JAAGWY010000004">
    <property type="protein sequence ID" value="NEN07295.1"/>
    <property type="molecule type" value="Genomic_DNA"/>
</dbReference>
<feature type="transmembrane region" description="Helical" evidence="1">
    <location>
        <begin position="86"/>
        <end position="106"/>
    </location>
</feature>
<sequence>MSTRTTPSNSATAESTPPGFRAVTWLVGAYAALSLLTMVAIVVLTDLAPHLVSPQAWVRGIIIAATSILTFAFARRAAKGSPRALLRLRIVVGILLVAVVAVLFFLPLPLWMVIEQAVCGVLLLATALIIFRRPPSGATRKN</sequence>
<evidence type="ECO:0000256" key="1">
    <source>
        <dbReference type="SAM" id="Phobius"/>
    </source>
</evidence>